<dbReference type="InterPro" id="IPR041720">
    <property type="entry name" value="FbaB-like"/>
</dbReference>
<protein>
    <submittedName>
        <fullName evidence="2">Fructose-bisphosphate aldolase</fullName>
        <ecNumber evidence="2">4.1.2.13</ecNumber>
    </submittedName>
</protein>
<sequence>MGGKNLRLRRFFSRGDGRLVLFPLDHGVSCGPVQGIAQMETVLHYGIASGADGFVLHKGMMAYLERIPGRLPGVFMHLSASTQIGPSFHRKVLVGSVEEALRRGADGVSVHVNLGDEAEPEMLMDLGRVGEACAQWNMPLLVMIYVRGAHAPKPVTDESVEHAARVAAELGADIIKIPAPQGIEALERIARSVPVPVVMAGGTKEPDERAFLRRIHMGLEAGLAGVAVGRNVFQHPCPDRFLAAIVGLVHEGRRVEEVWDT</sequence>
<dbReference type="SMART" id="SM01133">
    <property type="entry name" value="DeoC"/>
    <property type="match status" value="1"/>
</dbReference>
<evidence type="ECO:0000313" key="2">
    <source>
        <dbReference type="EMBL" id="HFK96339.1"/>
    </source>
</evidence>
<dbReference type="PANTHER" id="PTHR47916">
    <property type="entry name" value="FRUCTOSE-BISPHOSPHATE ALDOLASE CLASS 1"/>
    <property type="match status" value="1"/>
</dbReference>
<accession>A0A832EIB6</accession>
<dbReference type="NCBIfam" id="NF005556">
    <property type="entry name" value="PRK07226.1"/>
    <property type="match status" value="1"/>
</dbReference>
<dbReference type="EMBL" id="DSTK01000012">
    <property type="protein sequence ID" value="HFK96339.1"/>
    <property type="molecule type" value="Genomic_DNA"/>
</dbReference>
<dbReference type="EC" id="4.1.2.13" evidence="2"/>
<dbReference type="GO" id="GO:0004332">
    <property type="term" value="F:fructose-bisphosphate aldolase activity"/>
    <property type="evidence" value="ECO:0007669"/>
    <property type="project" value="UniProtKB-EC"/>
</dbReference>
<feature type="active site" description="Proton donor" evidence="1">
    <location>
        <position position="145"/>
    </location>
</feature>
<dbReference type="InterPro" id="IPR050456">
    <property type="entry name" value="DeoC/FbaB_aldolase"/>
</dbReference>
<dbReference type="CDD" id="cd00958">
    <property type="entry name" value="DhnA"/>
    <property type="match status" value="1"/>
</dbReference>
<dbReference type="AlphaFoldDB" id="A0A832EIB6"/>
<dbReference type="PIRSF" id="PIRSF038992">
    <property type="entry name" value="Aldolase_Ia"/>
    <property type="match status" value="1"/>
</dbReference>
<dbReference type="Pfam" id="PF01791">
    <property type="entry name" value="DeoC"/>
    <property type="match status" value="1"/>
</dbReference>
<feature type="active site" description="Schiff-base intermediate with dihydroxyacetone-P" evidence="1">
    <location>
        <position position="176"/>
    </location>
</feature>
<name>A0A832EIB6_9BACT</name>
<dbReference type="InterPro" id="IPR002915">
    <property type="entry name" value="DeoC/FbaB/LacD_aldolase"/>
</dbReference>
<dbReference type="Gene3D" id="3.20.20.70">
    <property type="entry name" value="Aldolase class I"/>
    <property type="match status" value="1"/>
</dbReference>
<dbReference type="SUPFAM" id="SSF51569">
    <property type="entry name" value="Aldolase"/>
    <property type="match status" value="1"/>
</dbReference>
<reference evidence="2" key="1">
    <citation type="journal article" date="2020" name="mSystems">
        <title>Genome- and Community-Level Interaction Insights into Carbon Utilization and Element Cycling Functions of Hydrothermarchaeota in Hydrothermal Sediment.</title>
        <authorList>
            <person name="Zhou Z."/>
            <person name="Liu Y."/>
            <person name="Xu W."/>
            <person name="Pan J."/>
            <person name="Luo Z.H."/>
            <person name="Li M."/>
        </authorList>
    </citation>
    <scope>NUCLEOTIDE SEQUENCE [LARGE SCALE GENOMIC DNA]</scope>
    <source>
        <strain evidence="2">SpSt-456</strain>
    </source>
</reference>
<keyword evidence="2" id="KW-0456">Lyase</keyword>
<organism evidence="2">
    <name type="scientific">Desulfacinum infernum</name>
    <dbReference type="NCBI Taxonomy" id="35837"/>
    <lineage>
        <taxon>Bacteria</taxon>
        <taxon>Pseudomonadati</taxon>
        <taxon>Thermodesulfobacteriota</taxon>
        <taxon>Syntrophobacteria</taxon>
        <taxon>Syntrophobacterales</taxon>
        <taxon>Syntrophobacteraceae</taxon>
        <taxon>Desulfacinum</taxon>
    </lineage>
</organism>
<dbReference type="PANTHER" id="PTHR47916:SF1">
    <property type="entry name" value="3-HYDROXY-5-PHOSPHONOOXYPENTANE-2,4-DIONE THIOLASE"/>
    <property type="match status" value="1"/>
</dbReference>
<proteinExistence type="predicted"/>
<gene>
    <name evidence="2" type="ORF">ENS06_03315</name>
</gene>
<evidence type="ECO:0000256" key="1">
    <source>
        <dbReference type="PIRSR" id="PIRSR038992-1"/>
    </source>
</evidence>
<comment type="caution">
    <text evidence="2">The sequence shown here is derived from an EMBL/GenBank/DDBJ whole genome shotgun (WGS) entry which is preliminary data.</text>
</comment>
<dbReference type="InterPro" id="IPR013785">
    <property type="entry name" value="Aldolase_TIM"/>
</dbReference>